<comment type="similarity">
    <text evidence="4 19">Belongs to the CobS family.</text>
</comment>
<evidence type="ECO:0000256" key="3">
    <source>
        <dbReference type="ARBA" id="ARBA00004663"/>
    </source>
</evidence>
<gene>
    <name evidence="19" type="primary">cobS</name>
    <name evidence="20" type="ORF">DSL64_13820</name>
</gene>
<dbReference type="Pfam" id="PF02654">
    <property type="entry name" value="CobS"/>
    <property type="match status" value="1"/>
</dbReference>
<evidence type="ECO:0000256" key="9">
    <source>
        <dbReference type="ARBA" id="ARBA00022679"/>
    </source>
</evidence>
<evidence type="ECO:0000256" key="10">
    <source>
        <dbReference type="ARBA" id="ARBA00022692"/>
    </source>
</evidence>
<dbReference type="EC" id="2.7.8.26" evidence="5 19"/>
<dbReference type="GO" id="GO:0051073">
    <property type="term" value="F:adenosylcobinamide-GDP ribazoletransferase activity"/>
    <property type="evidence" value="ECO:0007669"/>
    <property type="project" value="UniProtKB-UniRule"/>
</dbReference>
<comment type="cofactor">
    <cofactor evidence="1 19">
        <name>Mg(2+)</name>
        <dbReference type="ChEBI" id="CHEBI:18420"/>
    </cofactor>
</comment>
<feature type="transmembrane region" description="Helical" evidence="19">
    <location>
        <begin position="185"/>
        <end position="205"/>
    </location>
</feature>
<keyword evidence="7 19" id="KW-1003">Cell membrane</keyword>
<dbReference type="PANTHER" id="PTHR34148:SF1">
    <property type="entry name" value="ADENOSYLCOBINAMIDE-GDP RIBAZOLETRANSFERASE"/>
    <property type="match status" value="1"/>
</dbReference>
<feature type="transmembrane region" description="Helical" evidence="19">
    <location>
        <begin position="211"/>
        <end position="229"/>
    </location>
</feature>
<keyword evidence="10 19" id="KW-0812">Transmembrane</keyword>
<keyword evidence="13 19" id="KW-0472">Membrane</keyword>
<keyword evidence="21" id="KW-1185">Reference proteome</keyword>
<evidence type="ECO:0000256" key="15">
    <source>
        <dbReference type="ARBA" id="ARBA00032605"/>
    </source>
</evidence>
<evidence type="ECO:0000256" key="4">
    <source>
        <dbReference type="ARBA" id="ARBA00010561"/>
    </source>
</evidence>
<feature type="transmembrane region" description="Helical" evidence="19">
    <location>
        <begin position="110"/>
        <end position="128"/>
    </location>
</feature>
<dbReference type="GO" id="GO:0008818">
    <property type="term" value="F:cobalamin 5'-phosphate synthase activity"/>
    <property type="evidence" value="ECO:0007669"/>
    <property type="project" value="UniProtKB-UniRule"/>
</dbReference>
<dbReference type="PANTHER" id="PTHR34148">
    <property type="entry name" value="ADENOSYLCOBINAMIDE-GDP RIBAZOLETRANSFERASE"/>
    <property type="match status" value="1"/>
</dbReference>
<evidence type="ECO:0000256" key="14">
    <source>
        <dbReference type="ARBA" id="ARBA00025228"/>
    </source>
</evidence>
<comment type="pathway">
    <text evidence="3 19">Cofactor biosynthesis; adenosylcobalamin biosynthesis; adenosylcobalamin from cob(II)yrinate a,c-diamide: step 7/7.</text>
</comment>
<comment type="caution">
    <text evidence="20">The sequence shown here is derived from an EMBL/GenBank/DDBJ whole genome shotgun (WGS) entry which is preliminary data.</text>
</comment>
<keyword evidence="9 19" id="KW-0808">Transferase</keyword>
<evidence type="ECO:0000256" key="2">
    <source>
        <dbReference type="ARBA" id="ARBA00004651"/>
    </source>
</evidence>
<comment type="catalytic activity">
    <reaction evidence="18 19">
        <text>alpha-ribazole 5'-phosphate + adenosylcob(III)inamide-GDP = adenosylcob(III)alamin 5'-phosphate + GMP + H(+)</text>
        <dbReference type="Rhea" id="RHEA:23560"/>
        <dbReference type="ChEBI" id="CHEBI:15378"/>
        <dbReference type="ChEBI" id="CHEBI:57918"/>
        <dbReference type="ChEBI" id="CHEBI:58115"/>
        <dbReference type="ChEBI" id="CHEBI:60487"/>
        <dbReference type="ChEBI" id="CHEBI:60493"/>
        <dbReference type="EC" id="2.7.8.26"/>
    </reaction>
</comment>
<dbReference type="Proteomes" id="UP000256373">
    <property type="component" value="Unassembled WGS sequence"/>
</dbReference>
<organism evidence="20 21">
    <name type="scientific">Dyadobacter luteus</name>
    <dbReference type="NCBI Taxonomy" id="2259619"/>
    <lineage>
        <taxon>Bacteria</taxon>
        <taxon>Pseudomonadati</taxon>
        <taxon>Bacteroidota</taxon>
        <taxon>Cytophagia</taxon>
        <taxon>Cytophagales</taxon>
        <taxon>Spirosomataceae</taxon>
        <taxon>Dyadobacter</taxon>
    </lineage>
</organism>
<proteinExistence type="inferred from homology"/>
<keyword evidence="12 19" id="KW-1133">Transmembrane helix</keyword>
<feature type="transmembrane region" description="Helical" evidence="19">
    <location>
        <begin position="37"/>
        <end position="60"/>
    </location>
</feature>
<evidence type="ECO:0000256" key="13">
    <source>
        <dbReference type="ARBA" id="ARBA00023136"/>
    </source>
</evidence>
<keyword evidence="11 19" id="KW-0460">Magnesium</keyword>
<evidence type="ECO:0000313" key="20">
    <source>
        <dbReference type="EMBL" id="REA60617.1"/>
    </source>
</evidence>
<dbReference type="OrthoDB" id="9794626at2"/>
<evidence type="ECO:0000313" key="21">
    <source>
        <dbReference type="Proteomes" id="UP000256373"/>
    </source>
</evidence>
<evidence type="ECO:0000256" key="8">
    <source>
        <dbReference type="ARBA" id="ARBA00022573"/>
    </source>
</evidence>
<feature type="transmembrane region" description="Helical" evidence="19">
    <location>
        <begin position="140"/>
        <end position="164"/>
    </location>
</feature>
<feature type="transmembrane region" description="Helical" evidence="19">
    <location>
        <begin position="241"/>
        <end position="260"/>
    </location>
</feature>
<dbReference type="UniPathway" id="UPA00148">
    <property type="reaction ID" value="UER00238"/>
</dbReference>
<evidence type="ECO:0000256" key="7">
    <source>
        <dbReference type="ARBA" id="ARBA00022475"/>
    </source>
</evidence>
<keyword evidence="8 19" id="KW-0169">Cobalamin biosynthesis</keyword>
<comment type="function">
    <text evidence="14 19">Joins adenosylcobinamide-GDP and alpha-ribazole to generate adenosylcobalamin (Ado-cobalamin). Also synthesizes adenosylcobalamin 5'-phosphate from adenosylcobinamide-GDP and alpha-ribazole 5'-phosphate.</text>
</comment>
<reference evidence="20 21" key="1">
    <citation type="submission" date="2018-07" db="EMBL/GenBank/DDBJ databases">
        <title>Dyadobacter roseus sp. nov., isolated from rose rhizosphere soil.</title>
        <authorList>
            <person name="Chen L."/>
        </authorList>
    </citation>
    <scope>NUCLEOTIDE SEQUENCE [LARGE SCALE GENOMIC DNA]</scope>
    <source>
        <strain evidence="20 21">RS19</strain>
    </source>
</reference>
<dbReference type="GO" id="GO:0009236">
    <property type="term" value="P:cobalamin biosynthetic process"/>
    <property type="evidence" value="ECO:0007669"/>
    <property type="project" value="UniProtKB-UniRule"/>
</dbReference>
<evidence type="ECO:0000256" key="5">
    <source>
        <dbReference type="ARBA" id="ARBA00013200"/>
    </source>
</evidence>
<protein>
    <recommendedName>
        <fullName evidence="6 19">Adenosylcobinamide-GDP ribazoletransferase</fullName>
        <ecNumber evidence="5 19">2.7.8.26</ecNumber>
    </recommendedName>
    <alternativeName>
        <fullName evidence="16 19">Cobalamin synthase</fullName>
    </alternativeName>
    <alternativeName>
        <fullName evidence="15 19">Cobalamin-5'-phosphate synthase</fullName>
    </alternativeName>
</protein>
<dbReference type="RefSeq" id="WP_115831503.1">
    <property type="nucleotide sequence ID" value="NZ_QNUL01000010.1"/>
</dbReference>
<evidence type="ECO:0000256" key="12">
    <source>
        <dbReference type="ARBA" id="ARBA00022989"/>
    </source>
</evidence>
<evidence type="ECO:0000256" key="16">
    <source>
        <dbReference type="ARBA" id="ARBA00032853"/>
    </source>
</evidence>
<sequence>MKKQLSLFFIALQFYTRLPIPSWVTYSQDSLSKATRFLPLIGWITGMVNGVIWFVGYYLLNVEIGLLLSMIVSVLMTGAFHEDGFADVCDGFGGGWTKEKILEIMKDSRLGTYGASGLIFMLAFKYLLLQHLATFNNIDFYTLTVVFIAGHSLSRFMAATVIFTQSYARDTEDSKAKPVAVATHRNTFVIAGVLTIIPLLALVYILQQPELLLVLPVLYVVTIRMSSYFKKWIGGYTGDCLGAVQQVTEVVFYLFLAISWKFI</sequence>
<dbReference type="NCBIfam" id="TIGR00317">
    <property type="entry name" value="cobS"/>
    <property type="match status" value="1"/>
</dbReference>
<name>A0A3D8YA82_9BACT</name>
<dbReference type="NCBIfam" id="NF001277">
    <property type="entry name" value="PRK00235.1-3"/>
    <property type="match status" value="1"/>
</dbReference>
<evidence type="ECO:0000256" key="1">
    <source>
        <dbReference type="ARBA" id="ARBA00001946"/>
    </source>
</evidence>
<dbReference type="HAMAP" id="MF_00719">
    <property type="entry name" value="CobS"/>
    <property type="match status" value="1"/>
</dbReference>
<dbReference type="AlphaFoldDB" id="A0A3D8YA82"/>
<comment type="subcellular location">
    <subcellularLocation>
        <location evidence="2 19">Cell membrane</location>
        <topology evidence="2 19">Multi-pass membrane protein</topology>
    </subcellularLocation>
</comment>
<evidence type="ECO:0000256" key="6">
    <source>
        <dbReference type="ARBA" id="ARBA00015850"/>
    </source>
</evidence>
<dbReference type="InterPro" id="IPR003805">
    <property type="entry name" value="CobS"/>
</dbReference>
<dbReference type="GO" id="GO:0005886">
    <property type="term" value="C:plasma membrane"/>
    <property type="evidence" value="ECO:0007669"/>
    <property type="project" value="UniProtKB-SubCell"/>
</dbReference>
<accession>A0A3D8YA82</accession>
<dbReference type="EMBL" id="QNUL01000010">
    <property type="protein sequence ID" value="REA60617.1"/>
    <property type="molecule type" value="Genomic_DNA"/>
</dbReference>
<evidence type="ECO:0000256" key="18">
    <source>
        <dbReference type="ARBA" id="ARBA00049504"/>
    </source>
</evidence>
<evidence type="ECO:0000256" key="11">
    <source>
        <dbReference type="ARBA" id="ARBA00022842"/>
    </source>
</evidence>
<evidence type="ECO:0000256" key="17">
    <source>
        <dbReference type="ARBA" id="ARBA00048623"/>
    </source>
</evidence>
<evidence type="ECO:0000256" key="19">
    <source>
        <dbReference type="HAMAP-Rule" id="MF_00719"/>
    </source>
</evidence>
<comment type="catalytic activity">
    <reaction evidence="17 19">
        <text>alpha-ribazole + adenosylcob(III)inamide-GDP = adenosylcob(III)alamin + GMP + H(+)</text>
        <dbReference type="Rhea" id="RHEA:16049"/>
        <dbReference type="ChEBI" id="CHEBI:10329"/>
        <dbReference type="ChEBI" id="CHEBI:15378"/>
        <dbReference type="ChEBI" id="CHEBI:18408"/>
        <dbReference type="ChEBI" id="CHEBI:58115"/>
        <dbReference type="ChEBI" id="CHEBI:60487"/>
        <dbReference type="EC" id="2.7.8.26"/>
    </reaction>
</comment>